<keyword evidence="14" id="KW-1185">Reference proteome</keyword>
<evidence type="ECO:0000256" key="7">
    <source>
        <dbReference type="ARBA" id="ARBA00022989"/>
    </source>
</evidence>
<keyword evidence="3 9" id="KW-0813">Transport</keyword>
<reference evidence="11 14" key="2">
    <citation type="submission" date="2021-03" db="EMBL/GenBank/DDBJ databases">
        <title>First Case of infection caused by Chromobacterium haemolyticum derived from water in China.</title>
        <authorList>
            <person name="Chen J."/>
            <person name="Liu C."/>
        </authorList>
    </citation>
    <scope>NUCLEOTIDE SEQUENCE [LARGE SCALE GENOMIC DNA]</scope>
    <source>
        <strain evidence="11 14">WJ-5</strain>
    </source>
</reference>
<dbReference type="PANTHER" id="PTHR30614">
    <property type="entry name" value="MEMBRANE COMPONENT OF AMINO ACID ABC TRANSPORTER"/>
    <property type="match status" value="1"/>
</dbReference>
<evidence type="ECO:0000256" key="5">
    <source>
        <dbReference type="ARBA" id="ARBA00022519"/>
    </source>
</evidence>
<dbReference type="Pfam" id="PF00528">
    <property type="entry name" value="BPD_transp_1"/>
    <property type="match status" value="1"/>
</dbReference>
<dbReference type="EMBL" id="MUKV01000016">
    <property type="protein sequence ID" value="OQS38245.1"/>
    <property type="molecule type" value="Genomic_DNA"/>
</dbReference>
<keyword evidence="8 9" id="KW-0472">Membrane</keyword>
<keyword evidence="7 9" id="KW-1133">Transmembrane helix</keyword>
<evidence type="ECO:0000313" key="11">
    <source>
        <dbReference type="EMBL" id="MBO0415678.1"/>
    </source>
</evidence>
<feature type="transmembrane region" description="Helical" evidence="9">
    <location>
        <begin position="101"/>
        <end position="122"/>
    </location>
</feature>
<dbReference type="InterPro" id="IPR010065">
    <property type="entry name" value="AA_ABC_transptr_permease_3TM"/>
</dbReference>
<dbReference type="RefSeq" id="WP_019101900.1">
    <property type="nucleotide sequence ID" value="NZ_AP019312.1"/>
</dbReference>
<accession>A0A1W0CU00</accession>
<gene>
    <name evidence="12" type="ORF">B0T45_13375</name>
    <name evidence="11" type="ORF">J1C50_09140</name>
</gene>
<dbReference type="Gene3D" id="1.10.3720.10">
    <property type="entry name" value="MetI-like"/>
    <property type="match status" value="1"/>
</dbReference>
<comment type="caution">
    <text evidence="12">The sequence shown here is derived from an EMBL/GenBank/DDBJ whole genome shotgun (WGS) entry which is preliminary data.</text>
</comment>
<dbReference type="GO" id="GO:0006865">
    <property type="term" value="P:amino acid transport"/>
    <property type="evidence" value="ECO:0007669"/>
    <property type="project" value="TreeGrafter"/>
</dbReference>
<keyword evidence="6 9" id="KW-0812">Transmembrane</keyword>
<evidence type="ECO:0000256" key="4">
    <source>
        <dbReference type="ARBA" id="ARBA00022475"/>
    </source>
</evidence>
<dbReference type="PANTHER" id="PTHR30614:SF10">
    <property type="entry name" value="ARGININE ABC TRANSPORTER PERMEASE PROTEIN ARTM"/>
    <property type="match status" value="1"/>
</dbReference>
<dbReference type="SUPFAM" id="SSF161098">
    <property type="entry name" value="MetI-like"/>
    <property type="match status" value="1"/>
</dbReference>
<dbReference type="NCBIfam" id="TIGR01726">
    <property type="entry name" value="HEQRo_perm_3TM"/>
    <property type="match status" value="1"/>
</dbReference>
<sequence>MTLDEILRALPGYLWGDGGQWSGLAVTAKLFLISGGLGMLLAVLLALLRVYGPAPLRWAVAAFSYFFRGTPLFMQLMLIYYGVSQFSWVIDGWQAEDPFWLLFRDATFCAVLAYVLNTAAYAQEILAGALAAYPREEIMAAEAFGMSRARTIRRIVLPGALRRAIPVLSNEMVFLLHATALSSTVTLLDVTGVARALYAATYAPFFPFLMAAAIYLGCTFALLASFRQAERRWLKFLQPRSA</sequence>
<reference evidence="12 13" key="1">
    <citation type="submission" date="2017-02" db="EMBL/GenBank/DDBJ databases">
        <title>Chromobacterium haemolyticum H5244.</title>
        <authorList>
            <person name="Gulvik C.A."/>
        </authorList>
    </citation>
    <scope>NUCLEOTIDE SEQUENCE [LARGE SCALE GENOMIC DNA]</scope>
    <source>
        <strain evidence="12 13">H5244</strain>
    </source>
</reference>
<evidence type="ECO:0000256" key="3">
    <source>
        <dbReference type="ARBA" id="ARBA00022448"/>
    </source>
</evidence>
<dbReference type="InterPro" id="IPR000515">
    <property type="entry name" value="MetI-like"/>
</dbReference>
<evidence type="ECO:0000256" key="8">
    <source>
        <dbReference type="ARBA" id="ARBA00023136"/>
    </source>
</evidence>
<dbReference type="GO" id="GO:0043190">
    <property type="term" value="C:ATP-binding cassette (ABC) transporter complex"/>
    <property type="evidence" value="ECO:0007669"/>
    <property type="project" value="InterPro"/>
</dbReference>
<evidence type="ECO:0000256" key="9">
    <source>
        <dbReference type="RuleBase" id="RU363032"/>
    </source>
</evidence>
<dbReference type="EMBL" id="JAFLRD010000006">
    <property type="protein sequence ID" value="MBO0415678.1"/>
    <property type="molecule type" value="Genomic_DNA"/>
</dbReference>
<evidence type="ECO:0000313" key="13">
    <source>
        <dbReference type="Proteomes" id="UP000192721"/>
    </source>
</evidence>
<dbReference type="GO" id="GO:0022857">
    <property type="term" value="F:transmembrane transporter activity"/>
    <property type="evidence" value="ECO:0007669"/>
    <property type="project" value="InterPro"/>
</dbReference>
<name>A0A1W0CU00_9NEIS</name>
<feature type="transmembrane region" description="Helical" evidence="9">
    <location>
        <begin position="172"/>
        <end position="198"/>
    </location>
</feature>
<dbReference type="InterPro" id="IPR035906">
    <property type="entry name" value="MetI-like_sf"/>
</dbReference>
<evidence type="ECO:0000313" key="12">
    <source>
        <dbReference type="EMBL" id="OQS38245.1"/>
    </source>
</evidence>
<dbReference type="PROSITE" id="PS50928">
    <property type="entry name" value="ABC_TM1"/>
    <property type="match status" value="1"/>
</dbReference>
<organism evidence="12 13">
    <name type="scientific">Chromobacterium haemolyticum</name>
    <dbReference type="NCBI Taxonomy" id="394935"/>
    <lineage>
        <taxon>Bacteria</taxon>
        <taxon>Pseudomonadati</taxon>
        <taxon>Pseudomonadota</taxon>
        <taxon>Betaproteobacteria</taxon>
        <taxon>Neisseriales</taxon>
        <taxon>Chromobacteriaceae</taxon>
        <taxon>Chromobacterium</taxon>
    </lineage>
</organism>
<feature type="transmembrane region" description="Helical" evidence="9">
    <location>
        <begin position="30"/>
        <end position="51"/>
    </location>
</feature>
<proteinExistence type="inferred from homology"/>
<dbReference type="OrthoDB" id="6580405at2"/>
<dbReference type="Proteomes" id="UP000664349">
    <property type="component" value="Unassembled WGS sequence"/>
</dbReference>
<evidence type="ECO:0000256" key="1">
    <source>
        <dbReference type="ARBA" id="ARBA00004429"/>
    </source>
</evidence>
<dbReference type="CDD" id="cd06261">
    <property type="entry name" value="TM_PBP2"/>
    <property type="match status" value="1"/>
</dbReference>
<keyword evidence="5" id="KW-0997">Cell inner membrane</keyword>
<dbReference type="AlphaFoldDB" id="A0A1W0CU00"/>
<comment type="similarity">
    <text evidence="2">Belongs to the binding-protein-dependent transport system permease family. HisMQ subfamily.</text>
</comment>
<comment type="subcellular location">
    <subcellularLocation>
        <location evidence="1">Cell inner membrane</location>
        <topology evidence="1">Multi-pass membrane protein</topology>
    </subcellularLocation>
    <subcellularLocation>
        <location evidence="9">Cell membrane</location>
        <topology evidence="9">Multi-pass membrane protein</topology>
    </subcellularLocation>
</comment>
<evidence type="ECO:0000259" key="10">
    <source>
        <dbReference type="PROSITE" id="PS50928"/>
    </source>
</evidence>
<dbReference type="InterPro" id="IPR043429">
    <property type="entry name" value="ArtM/GltK/GlnP/TcyL/YhdX-like"/>
</dbReference>
<feature type="transmembrane region" description="Helical" evidence="9">
    <location>
        <begin position="58"/>
        <end position="81"/>
    </location>
</feature>
<dbReference type="GeneID" id="58560070"/>
<evidence type="ECO:0000256" key="2">
    <source>
        <dbReference type="ARBA" id="ARBA00010072"/>
    </source>
</evidence>
<evidence type="ECO:0000313" key="14">
    <source>
        <dbReference type="Proteomes" id="UP000664349"/>
    </source>
</evidence>
<dbReference type="Proteomes" id="UP000192721">
    <property type="component" value="Unassembled WGS sequence"/>
</dbReference>
<feature type="transmembrane region" description="Helical" evidence="9">
    <location>
        <begin position="204"/>
        <end position="226"/>
    </location>
</feature>
<protein>
    <submittedName>
        <fullName evidence="11">ABC transporter permease subunit</fullName>
    </submittedName>
    <submittedName>
        <fullName evidence="12">Polar amino acid ABC transporter permease</fullName>
    </submittedName>
</protein>
<keyword evidence="4" id="KW-1003">Cell membrane</keyword>
<feature type="domain" description="ABC transmembrane type-1" evidence="10">
    <location>
        <begin position="24"/>
        <end position="227"/>
    </location>
</feature>
<evidence type="ECO:0000256" key="6">
    <source>
        <dbReference type="ARBA" id="ARBA00022692"/>
    </source>
</evidence>